<reference evidence="4 5" key="1">
    <citation type="submission" date="2018-07" db="EMBL/GenBank/DDBJ databases">
        <title>Pedobacter sp. nov., isolated from soil.</title>
        <authorList>
            <person name="Zhou L.Y."/>
            <person name="Du Z.J."/>
        </authorList>
    </citation>
    <scope>NUCLEOTIDE SEQUENCE [LARGE SCALE GENOMIC DNA]</scope>
    <source>
        <strain evidence="4 5">JDX94</strain>
    </source>
</reference>
<dbReference type="PANTHER" id="PTHR44591:SF3">
    <property type="entry name" value="RESPONSE REGULATORY DOMAIN-CONTAINING PROTEIN"/>
    <property type="match status" value="1"/>
</dbReference>
<dbReference type="AlphaFoldDB" id="A0A369PY56"/>
<evidence type="ECO:0000256" key="2">
    <source>
        <dbReference type="PROSITE-ProRule" id="PRU00169"/>
    </source>
</evidence>
<feature type="domain" description="Response regulatory" evidence="3">
    <location>
        <begin position="1"/>
        <end position="98"/>
    </location>
</feature>
<dbReference type="GO" id="GO:0000160">
    <property type="term" value="P:phosphorelay signal transduction system"/>
    <property type="evidence" value="ECO:0007669"/>
    <property type="project" value="InterPro"/>
</dbReference>
<sequence>MCRRRLSCKVAGIARDIASVIESFQPELIFMDVILNGDNGLDICQAIKESSFTKHIKIVMMTASNAFSKVERETYLADYYISKPFDINEIAAMAKQLIGK</sequence>
<evidence type="ECO:0000256" key="1">
    <source>
        <dbReference type="ARBA" id="ARBA00022553"/>
    </source>
</evidence>
<dbReference type="PANTHER" id="PTHR44591">
    <property type="entry name" value="STRESS RESPONSE REGULATOR PROTEIN 1"/>
    <property type="match status" value="1"/>
</dbReference>
<dbReference type="InterPro" id="IPR011006">
    <property type="entry name" value="CheY-like_superfamily"/>
</dbReference>
<dbReference type="SUPFAM" id="SSF52172">
    <property type="entry name" value="CheY-like"/>
    <property type="match status" value="1"/>
</dbReference>
<dbReference type="OrthoDB" id="582422at2"/>
<proteinExistence type="predicted"/>
<dbReference type="RefSeq" id="WP_115403693.1">
    <property type="nucleotide sequence ID" value="NZ_QPKV01000006.1"/>
</dbReference>
<dbReference type="InterPro" id="IPR050595">
    <property type="entry name" value="Bact_response_regulator"/>
</dbReference>
<organism evidence="4 5">
    <name type="scientific">Pedobacter chinensis</name>
    <dbReference type="NCBI Taxonomy" id="2282421"/>
    <lineage>
        <taxon>Bacteria</taxon>
        <taxon>Pseudomonadati</taxon>
        <taxon>Bacteroidota</taxon>
        <taxon>Sphingobacteriia</taxon>
        <taxon>Sphingobacteriales</taxon>
        <taxon>Sphingobacteriaceae</taxon>
        <taxon>Pedobacter</taxon>
    </lineage>
</organism>
<dbReference type="InterPro" id="IPR001789">
    <property type="entry name" value="Sig_transdc_resp-reg_receiver"/>
</dbReference>
<dbReference type="Pfam" id="PF00072">
    <property type="entry name" value="Response_reg"/>
    <property type="match status" value="1"/>
</dbReference>
<dbReference type="Gene3D" id="3.40.50.2300">
    <property type="match status" value="1"/>
</dbReference>
<dbReference type="EMBL" id="QPKV01000006">
    <property type="protein sequence ID" value="RDC55656.1"/>
    <property type="molecule type" value="Genomic_DNA"/>
</dbReference>
<name>A0A369PY56_9SPHI</name>
<accession>A0A369PY56</accession>
<dbReference type="PROSITE" id="PS50110">
    <property type="entry name" value="RESPONSE_REGULATORY"/>
    <property type="match status" value="1"/>
</dbReference>
<keyword evidence="1 2" id="KW-0597">Phosphoprotein</keyword>
<feature type="modified residue" description="4-aspartylphosphate" evidence="2">
    <location>
        <position position="32"/>
    </location>
</feature>
<dbReference type="Proteomes" id="UP000253961">
    <property type="component" value="Unassembled WGS sequence"/>
</dbReference>
<keyword evidence="5" id="KW-1185">Reference proteome</keyword>
<evidence type="ECO:0000313" key="5">
    <source>
        <dbReference type="Proteomes" id="UP000253961"/>
    </source>
</evidence>
<evidence type="ECO:0000313" key="4">
    <source>
        <dbReference type="EMBL" id="RDC55656.1"/>
    </source>
</evidence>
<evidence type="ECO:0000259" key="3">
    <source>
        <dbReference type="PROSITE" id="PS50110"/>
    </source>
</evidence>
<protein>
    <submittedName>
        <fullName evidence="4">Response regulator</fullName>
    </submittedName>
</protein>
<comment type="caution">
    <text evidence="4">The sequence shown here is derived from an EMBL/GenBank/DDBJ whole genome shotgun (WGS) entry which is preliminary data.</text>
</comment>
<gene>
    <name evidence="4" type="ORF">DU508_15390</name>
</gene>